<dbReference type="PATRIC" id="fig|1261.5.peg.1367"/>
<evidence type="ECO:0000313" key="2">
    <source>
        <dbReference type="Proteomes" id="UP000070326"/>
    </source>
</evidence>
<evidence type="ECO:0008006" key="3">
    <source>
        <dbReference type="Google" id="ProtNLM"/>
    </source>
</evidence>
<protein>
    <recommendedName>
        <fullName evidence="3">HNH endonuclease</fullName>
    </recommendedName>
</protein>
<evidence type="ECO:0000313" key="1">
    <source>
        <dbReference type="EMBL" id="KXI11503.1"/>
    </source>
</evidence>
<reference evidence="1 2" key="1">
    <citation type="submission" date="2016-02" db="EMBL/GenBank/DDBJ databases">
        <authorList>
            <person name="Wen L."/>
            <person name="He K."/>
            <person name="Yang H."/>
        </authorList>
    </citation>
    <scope>NUCLEOTIDE SEQUENCE [LARGE SCALE GENOMIC DNA]</scope>
    <source>
        <strain evidence="1 2">MJR8628A</strain>
    </source>
</reference>
<dbReference type="STRING" id="1261.HMPREF3195_01364"/>
<gene>
    <name evidence="1" type="ORF">HMPREF3195_01364</name>
</gene>
<proteinExistence type="predicted"/>
<comment type="caution">
    <text evidence="1">The sequence shown here is derived from an EMBL/GenBank/DDBJ whole genome shotgun (WGS) entry which is preliminary data.</text>
</comment>
<dbReference type="EMBL" id="LSQZ01000070">
    <property type="protein sequence ID" value="KXI11503.1"/>
    <property type="molecule type" value="Genomic_DNA"/>
</dbReference>
<dbReference type="AlphaFoldDB" id="A0A135YQ76"/>
<name>A0A135YQ76_9FIRM</name>
<sequence>MSYLKGGGMMLTKLCRCGAKVPVGEVCKVCGYDRHKAYDKQVRDEKTKKFYKSTQWVSLAKQTRYRYHNLDVYQLYKYNRLVPSEMVHHIIPVRDDWCKRLDPDYLIPLSNQSHAEIEREYDKGHEFKEAKAKELLSFLEKFREGY</sequence>
<dbReference type="Proteomes" id="UP000070326">
    <property type="component" value="Unassembled WGS sequence"/>
</dbReference>
<accession>A0A135YQ76</accession>
<organism evidence="1 2">
    <name type="scientific">Peptostreptococcus anaerobius</name>
    <dbReference type="NCBI Taxonomy" id="1261"/>
    <lineage>
        <taxon>Bacteria</taxon>
        <taxon>Bacillati</taxon>
        <taxon>Bacillota</taxon>
        <taxon>Clostridia</taxon>
        <taxon>Peptostreptococcales</taxon>
        <taxon>Peptostreptococcaceae</taxon>
        <taxon>Peptostreptococcus</taxon>
    </lineage>
</organism>